<dbReference type="InterPro" id="IPR004170">
    <property type="entry name" value="WWE_dom"/>
</dbReference>
<dbReference type="PROSITE" id="PS50918">
    <property type="entry name" value="WWE"/>
    <property type="match status" value="1"/>
</dbReference>
<feature type="region of interest" description="Disordered" evidence="2">
    <location>
        <begin position="1"/>
        <end position="21"/>
    </location>
</feature>
<proteinExistence type="predicted"/>
<comment type="pathway">
    <text evidence="1">Protein modification; protein ubiquitination.</text>
</comment>
<dbReference type="Pfam" id="PF02825">
    <property type="entry name" value="WWE"/>
    <property type="match status" value="1"/>
</dbReference>
<dbReference type="GO" id="GO:0008270">
    <property type="term" value="F:zinc ion binding"/>
    <property type="evidence" value="ECO:0007669"/>
    <property type="project" value="InterPro"/>
</dbReference>
<evidence type="ECO:0000256" key="1">
    <source>
        <dbReference type="ARBA" id="ARBA00004906"/>
    </source>
</evidence>
<dbReference type="InterPro" id="IPR037197">
    <property type="entry name" value="WWE_dom_sf"/>
</dbReference>
<name>A0A9Q1DF16_CONCO</name>
<dbReference type="InterPro" id="IPR028002">
    <property type="entry name" value="Myb_DNA-bind_5"/>
</dbReference>
<keyword evidence="5" id="KW-1185">Reference proteome</keyword>
<dbReference type="Gene3D" id="3.30.720.50">
    <property type="match status" value="1"/>
</dbReference>
<dbReference type="PANTHER" id="PTHR32345:SF3">
    <property type="entry name" value="MYB-RELATED TRANSCRIPTION FACTOR, PARTNER OF PROFILIN"/>
    <property type="match status" value="1"/>
</dbReference>
<sequence>MRRTRSARNKLEENKELGESEPTTCVWQWEVGDGEWEAFPPAECSQLDAAFQAGRASVSLTLSNGSKYKVDLKKMIQTNTTTKFQRQIRSHALKQESAGEAGGLANQNAGPAPIKEEEEPEEEPVAKKSRGTDITTEDSDSKEVVKTMVMKGKAPVDSECTAKLGKPPAPGARRPANVTAAHLPGRRERFSGEETDLLAREVRSRESLIYGGGGFPPRQPDVRRAWEEIAASVSSFSGVRRTAAACRKRYNDVRRRGKQRLAAHRRQLAAGAPSATGSDEDAAVSALCPDGVQGFGGIEVGLPGNATRLS</sequence>
<dbReference type="InterPro" id="IPR018123">
    <property type="entry name" value="WWE-dom_subgr"/>
</dbReference>
<evidence type="ECO:0000313" key="5">
    <source>
        <dbReference type="Proteomes" id="UP001152803"/>
    </source>
</evidence>
<evidence type="ECO:0000259" key="3">
    <source>
        <dbReference type="PROSITE" id="PS50918"/>
    </source>
</evidence>
<protein>
    <recommendedName>
        <fullName evidence="3">WWE domain-containing protein</fullName>
    </recommendedName>
</protein>
<feature type="region of interest" description="Disordered" evidence="2">
    <location>
        <begin position="156"/>
        <end position="176"/>
    </location>
</feature>
<dbReference type="Pfam" id="PF13873">
    <property type="entry name" value="Myb_DNA-bind_5"/>
    <property type="match status" value="1"/>
</dbReference>
<feature type="compositionally biased region" description="Basic residues" evidence="2">
    <location>
        <begin position="256"/>
        <end position="267"/>
    </location>
</feature>
<dbReference type="Proteomes" id="UP001152803">
    <property type="component" value="Unassembled WGS sequence"/>
</dbReference>
<dbReference type="SMART" id="SM00678">
    <property type="entry name" value="WWE"/>
    <property type="match status" value="1"/>
</dbReference>
<reference evidence="4" key="1">
    <citation type="journal article" date="2023" name="Science">
        <title>Genome structures resolve the early diversification of teleost fishes.</title>
        <authorList>
            <person name="Parey E."/>
            <person name="Louis A."/>
            <person name="Montfort J."/>
            <person name="Bouchez O."/>
            <person name="Roques C."/>
            <person name="Iampietro C."/>
            <person name="Lluch J."/>
            <person name="Castinel A."/>
            <person name="Donnadieu C."/>
            <person name="Desvignes T."/>
            <person name="Floi Bucao C."/>
            <person name="Jouanno E."/>
            <person name="Wen M."/>
            <person name="Mejri S."/>
            <person name="Dirks R."/>
            <person name="Jansen H."/>
            <person name="Henkel C."/>
            <person name="Chen W.J."/>
            <person name="Zahm M."/>
            <person name="Cabau C."/>
            <person name="Klopp C."/>
            <person name="Thompson A.W."/>
            <person name="Robinson-Rechavi M."/>
            <person name="Braasch I."/>
            <person name="Lecointre G."/>
            <person name="Bobe J."/>
            <person name="Postlethwait J.H."/>
            <person name="Berthelot C."/>
            <person name="Roest Crollius H."/>
            <person name="Guiguen Y."/>
        </authorList>
    </citation>
    <scope>NUCLEOTIDE SEQUENCE</scope>
    <source>
        <strain evidence="4">Concon-B</strain>
    </source>
</reference>
<evidence type="ECO:0000256" key="2">
    <source>
        <dbReference type="SAM" id="MobiDB-lite"/>
    </source>
</evidence>
<dbReference type="AlphaFoldDB" id="A0A9Q1DF16"/>
<dbReference type="InterPro" id="IPR052870">
    <property type="entry name" value="Myb-related_repressor"/>
</dbReference>
<dbReference type="PANTHER" id="PTHR32345">
    <property type="entry name" value="MYB-RELATED TRANSCRIPTION FACTOR, PARTNER OF PROFILIN"/>
    <property type="match status" value="1"/>
</dbReference>
<dbReference type="GO" id="GO:0000981">
    <property type="term" value="F:DNA-binding transcription factor activity, RNA polymerase II-specific"/>
    <property type="evidence" value="ECO:0007669"/>
    <property type="project" value="TreeGrafter"/>
</dbReference>
<organism evidence="4 5">
    <name type="scientific">Conger conger</name>
    <name type="common">Conger eel</name>
    <name type="synonym">Muraena conger</name>
    <dbReference type="NCBI Taxonomy" id="82655"/>
    <lineage>
        <taxon>Eukaryota</taxon>
        <taxon>Metazoa</taxon>
        <taxon>Chordata</taxon>
        <taxon>Craniata</taxon>
        <taxon>Vertebrata</taxon>
        <taxon>Euteleostomi</taxon>
        <taxon>Actinopterygii</taxon>
        <taxon>Neopterygii</taxon>
        <taxon>Teleostei</taxon>
        <taxon>Anguilliformes</taxon>
        <taxon>Congridae</taxon>
        <taxon>Conger</taxon>
    </lineage>
</organism>
<feature type="region of interest" description="Disordered" evidence="2">
    <location>
        <begin position="256"/>
        <end position="282"/>
    </location>
</feature>
<comment type="caution">
    <text evidence="4">The sequence shown here is derived from an EMBL/GenBank/DDBJ whole genome shotgun (WGS) entry which is preliminary data.</text>
</comment>
<feature type="domain" description="WWE" evidence="3">
    <location>
        <begin position="12"/>
        <end position="90"/>
    </location>
</feature>
<dbReference type="GO" id="GO:0005634">
    <property type="term" value="C:nucleus"/>
    <property type="evidence" value="ECO:0007669"/>
    <property type="project" value="TreeGrafter"/>
</dbReference>
<gene>
    <name evidence="4" type="ORF">COCON_G00137540</name>
</gene>
<evidence type="ECO:0000313" key="4">
    <source>
        <dbReference type="EMBL" id="KAJ8268582.1"/>
    </source>
</evidence>
<dbReference type="OrthoDB" id="9928592at2759"/>
<feature type="region of interest" description="Disordered" evidence="2">
    <location>
        <begin position="94"/>
        <end position="143"/>
    </location>
</feature>
<feature type="compositionally biased region" description="Basic and acidic residues" evidence="2">
    <location>
        <begin position="9"/>
        <end position="18"/>
    </location>
</feature>
<dbReference type="SUPFAM" id="SSF117839">
    <property type="entry name" value="WWE domain"/>
    <property type="match status" value="1"/>
</dbReference>
<dbReference type="GO" id="GO:0000978">
    <property type="term" value="F:RNA polymerase II cis-regulatory region sequence-specific DNA binding"/>
    <property type="evidence" value="ECO:0007669"/>
    <property type="project" value="TreeGrafter"/>
</dbReference>
<accession>A0A9Q1DF16</accession>
<dbReference type="EMBL" id="JAFJMO010000009">
    <property type="protein sequence ID" value="KAJ8268582.1"/>
    <property type="molecule type" value="Genomic_DNA"/>
</dbReference>